<dbReference type="InterPro" id="IPR053980">
    <property type="entry name" value="ISP_coupler"/>
</dbReference>
<dbReference type="RefSeq" id="WP_060566037.1">
    <property type="nucleotide sequence ID" value="NZ_CP040006.1"/>
</dbReference>
<dbReference type="InterPro" id="IPR011335">
    <property type="entry name" value="Restrct_endonuc-II-like"/>
</dbReference>
<dbReference type="PANTHER" id="PTHR47396:SF1">
    <property type="entry name" value="ATP-DEPENDENT HELICASE IRC3-RELATED"/>
    <property type="match status" value="1"/>
</dbReference>
<accession>A0A0V8RYY4</accession>
<dbReference type="PANTHER" id="PTHR47396">
    <property type="entry name" value="TYPE I RESTRICTION ENZYME ECOKI R PROTEIN"/>
    <property type="match status" value="1"/>
</dbReference>
<proteinExistence type="predicted"/>
<dbReference type="PROSITE" id="PS51192">
    <property type="entry name" value="HELICASE_ATP_BIND_1"/>
    <property type="match status" value="1"/>
</dbReference>
<dbReference type="InterPro" id="IPR041635">
    <property type="entry name" value="Type_ISP_LLaBIII_C"/>
</dbReference>
<reference evidence="3 4" key="1">
    <citation type="submission" date="2015-10" db="EMBL/GenBank/DDBJ databases">
        <title>Draft Genome of Actinomyces odontolyticus subsp. actinosynbacter strain XH001.</title>
        <authorList>
            <person name="Mclean J.S."/>
            <person name="He X."/>
        </authorList>
    </citation>
    <scope>NUCLEOTIDE SEQUENCE [LARGE SCALE GENOMIC DNA]</scope>
    <source>
        <strain evidence="3 4">XH001</strain>
    </source>
</reference>
<dbReference type="SMART" id="SM00487">
    <property type="entry name" value="DEXDc"/>
    <property type="match status" value="1"/>
</dbReference>
<dbReference type="SUPFAM" id="SSF52540">
    <property type="entry name" value="P-loop containing nucleoside triphosphate hydrolases"/>
    <property type="match status" value="1"/>
</dbReference>
<dbReference type="InterPro" id="IPR002052">
    <property type="entry name" value="DNA_methylase_N6_adenine_CS"/>
</dbReference>
<gene>
    <name evidence="3" type="ORF">APY09_02530</name>
</gene>
<dbReference type="GO" id="GO:0032259">
    <property type="term" value="P:methylation"/>
    <property type="evidence" value="ECO:0007669"/>
    <property type="project" value="InterPro"/>
</dbReference>
<dbReference type="Pfam" id="PF13156">
    <property type="entry name" value="Mrr_cat_2"/>
    <property type="match status" value="1"/>
</dbReference>
<dbReference type="Pfam" id="PF04851">
    <property type="entry name" value="ResIII"/>
    <property type="match status" value="1"/>
</dbReference>
<dbReference type="SUPFAM" id="SSF53335">
    <property type="entry name" value="S-adenosyl-L-methionine-dependent methyltransferases"/>
    <property type="match status" value="1"/>
</dbReference>
<dbReference type="Pfam" id="PF18135">
    <property type="entry name" value="Type_ISP_C"/>
    <property type="match status" value="1"/>
</dbReference>
<dbReference type="REBASE" id="141528">
    <property type="entry name" value="AodXH001ORF2530P"/>
</dbReference>
<organism evidence="3 4">
    <name type="scientific">Schaalia odontolytica</name>
    <dbReference type="NCBI Taxonomy" id="1660"/>
    <lineage>
        <taxon>Bacteria</taxon>
        <taxon>Bacillati</taxon>
        <taxon>Actinomycetota</taxon>
        <taxon>Actinomycetes</taxon>
        <taxon>Actinomycetales</taxon>
        <taxon>Actinomycetaceae</taxon>
        <taxon>Schaalia</taxon>
    </lineage>
</organism>
<evidence type="ECO:0000313" key="3">
    <source>
        <dbReference type="EMBL" id="KSW13251.1"/>
    </source>
</evidence>
<dbReference type="Pfam" id="PF22240">
    <property type="entry name" value="ISP_coupler"/>
    <property type="match status" value="1"/>
</dbReference>
<dbReference type="CDD" id="cd22333">
    <property type="entry name" value="LlaBIII_nuclease-like"/>
    <property type="match status" value="1"/>
</dbReference>
<dbReference type="CDD" id="cd18785">
    <property type="entry name" value="SF2_C"/>
    <property type="match status" value="1"/>
</dbReference>
<dbReference type="PRINTS" id="PR00507">
    <property type="entry name" value="N12N6MTFRASE"/>
</dbReference>
<dbReference type="SUPFAM" id="SSF52980">
    <property type="entry name" value="Restriction endonuclease-like"/>
    <property type="match status" value="1"/>
</dbReference>
<evidence type="ECO:0000313" key="4">
    <source>
        <dbReference type="Proteomes" id="UP000054686"/>
    </source>
</evidence>
<dbReference type="SMART" id="SM00490">
    <property type="entry name" value="HELICc"/>
    <property type="match status" value="1"/>
</dbReference>
<protein>
    <submittedName>
        <fullName evidence="3">Damage-inducible protein</fullName>
    </submittedName>
</protein>
<dbReference type="InterPro" id="IPR039442">
    <property type="entry name" value="Mrr-like_dom"/>
</dbReference>
<dbReference type="GO" id="GO:0005524">
    <property type="term" value="F:ATP binding"/>
    <property type="evidence" value="ECO:0007669"/>
    <property type="project" value="InterPro"/>
</dbReference>
<dbReference type="Gene3D" id="3.40.1350.10">
    <property type="match status" value="1"/>
</dbReference>
<dbReference type="Proteomes" id="UP000054686">
    <property type="component" value="Unassembled WGS sequence"/>
</dbReference>
<sequence>MTAARDDDFMALPGMEADSTETHHGRERLSDEATPTSPNASSKSALDALLDEYRARAKSEREKGTLFEELTRQFLLHDARFAHQFKEIYLWSEWPERRTGDTGIDLVAIPVDENAGPVAIQCKFYALGHRIQKADIDSFLSASGKEPFGRRIVVDTSGAPWGKNAQDAIEGQQIPVSRITLADLRDSDIDWRTYSLGSTQAPKTRERKVPRDHQVRARSAVISGFEEHDRGTMVMACGTGKTFTALTIAREFVEKEGGTARILFAVPSLALLKQTLDDWAAEADGAFTAWAVCSDTKVSSSARNDTAEESAVDLPIPATTDGQRLADSLNANNTTEGLQVVFATYQSIEVIHRAQEIAGDEWRDFDLIICDEAHRTTGATLTGEDESAFTKIHSDEFIRRAKTLYMTATPRIFAENAKNRASEKDAILTSMDDQETYGPVFFRLGFGQAVKENLLTDYKVIILTVSEEEVSQHYQAIAEMGGELNLDTAAKLTGCWNALAKRKNRGSDVDYGEDRAPMRRAVAFCKDIKASKAVATQFPDLVNGPFGLSDLSNDDASDNLQVECRHVDGTMNAAVRAREMDWLTEGAGTDEVPVCRILTNARCLSEGVDVPTLDAVLFLSPRKSQVDVIQAVGRVMRRAEGKDFGYIILPVAVPVGMAPERALDDNKRFQVVWQVLKALRAHDERLDAAINSMELNGQGPENIIVEQVSLEKAKKQDDPLGGSAPDGDEAGAGSSGSGADGVAQGIQGQLTLLPSDWKESVFGRIVKKVGSSLYWEDWSKDIATVADRYIHLIDRLLEDPERQDAFQEFVNALRATLNPAVDNESAVEMLAQHILTAPLFDAMFPDHSFSKQNPVSRAMNTIVEMLASHSMFENERRELDSFYRAMVERIEAVHTLAGKQEIMRTLYDRFFSQAFPRMSERLGIVFTPVEVVDFIIRSADDAMRTAFGQSLGDPGVAIIEPFAGTGTFVARLLQLGVIPPEALERKYKNEIFANEFVLLSYYIASINIEQVYHQVRAEQGVDEGYVEFPGMTLTDTFQLHEGDGTITEDFEGLAANNERAKAEKDSAITVIVMNPPYSAGQKEENDKNKNLKYPRLDERIEETYVRQSGAGLMTKLYDSYFRALRWASDRIGARGVIAFVSNSSFLDANSTDGVRLTLQDEFSQIFVYDMKGNARTSGERRRREGGNVFESGSRTGVAITILVKDPTHSSTAEIFYAEAEDYATRQEKLDQITNYGSIEGISGTDAFRTITPNEHGDWISTRDEHFATFQEIGNQALKGKMASPGIFQQFSLGLGTNRDAWCYNFSGTAVSSNMHRMIDNYNSHVKAKRTSANATTDATQINWNDRLLRDLNSQKIHHYEHAALRVSMYRPFCIQHVYFSREMNNRTYQLPQLFPTIAHRNLSFVVSRGDITKIGPLMTDFLPDLHLVGDAQTFPLYTWEPLSPTSGGEPDLFADLATSSESQADGVATASSLDFSRPIGDQIPVILDGYRRVDNVTDATLASYREHYGDAGITKEDIFFYVYALLHHPEYRERYEDDLKKMLPHIPRAAGFHTYASVGRELADLHVNYERVEPYPSVQEEASLHAPADPWERYRIGERKMRFPKLGRRDKDFTRLEYNDYVTLTGIPAEAQGYSISGRSPLEWIIDRYHVKTDKASGIVNDPNDFLREQGRPDAVVDLIKRLVTVSMRTQELLATLPALEIPEGADQ</sequence>
<feature type="region of interest" description="Disordered" evidence="1">
    <location>
        <begin position="1"/>
        <end position="44"/>
    </location>
</feature>
<evidence type="ECO:0000256" key="1">
    <source>
        <dbReference type="SAM" id="MobiDB-lite"/>
    </source>
</evidence>
<dbReference type="GO" id="GO:0008168">
    <property type="term" value="F:methyltransferase activity"/>
    <property type="evidence" value="ECO:0007669"/>
    <property type="project" value="InterPro"/>
</dbReference>
<dbReference type="InterPro" id="IPR011856">
    <property type="entry name" value="tRNA_endonuc-like_dom_sf"/>
</dbReference>
<feature type="compositionally biased region" description="Polar residues" evidence="1">
    <location>
        <begin position="33"/>
        <end position="44"/>
    </location>
</feature>
<feature type="compositionally biased region" description="Basic and acidic residues" evidence="1">
    <location>
        <begin position="20"/>
        <end position="31"/>
    </location>
</feature>
<dbReference type="InterPro" id="IPR001650">
    <property type="entry name" value="Helicase_C-like"/>
</dbReference>
<name>A0A0V8RYY4_9ACTO</name>
<feature type="region of interest" description="Disordered" evidence="1">
    <location>
        <begin position="714"/>
        <end position="740"/>
    </location>
</feature>
<dbReference type="Gene3D" id="3.40.50.150">
    <property type="entry name" value="Vaccinia Virus protein VP39"/>
    <property type="match status" value="1"/>
</dbReference>
<dbReference type="Pfam" id="PF00271">
    <property type="entry name" value="Helicase_C"/>
    <property type="match status" value="1"/>
</dbReference>
<dbReference type="InterPro" id="IPR027417">
    <property type="entry name" value="P-loop_NTPase"/>
</dbReference>
<dbReference type="InterPro" id="IPR050742">
    <property type="entry name" value="Helicase_Restrict-Modif_Enz"/>
</dbReference>
<dbReference type="EMBL" id="LLVT01000001">
    <property type="protein sequence ID" value="KSW13251.1"/>
    <property type="molecule type" value="Genomic_DNA"/>
</dbReference>
<evidence type="ECO:0000259" key="2">
    <source>
        <dbReference type="PROSITE" id="PS51192"/>
    </source>
</evidence>
<dbReference type="InterPro" id="IPR006935">
    <property type="entry name" value="Helicase/UvrB_N"/>
</dbReference>
<dbReference type="PROSITE" id="PS00092">
    <property type="entry name" value="N6_MTASE"/>
    <property type="match status" value="1"/>
</dbReference>
<dbReference type="GO" id="GO:0005829">
    <property type="term" value="C:cytosol"/>
    <property type="evidence" value="ECO:0007669"/>
    <property type="project" value="TreeGrafter"/>
</dbReference>
<dbReference type="OrthoDB" id="9776021at2"/>
<dbReference type="Gene3D" id="3.40.50.300">
    <property type="entry name" value="P-loop containing nucleotide triphosphate hydrolases"/>
    <property type="match status" value="2"/>
</dbReference>
<feature type="domain" description="Helicase ATP-binding" evidence="2">
    <location>
        <begin position="222"/>
        <end position="428"/>
    </location>
</feature>
<dbReference type="InterPro" id="IPR014001">
    <property type="entry name" value="Helicase_ATP-bd"/>
</dbReference>
<dbReference type="GO" id="GO:0003677">
    <property type="term" value="F:DNA binding"/>
    <property type="evidence" value="ECO:0007669"/>
    <property type="project" value="InterPro"/>
</dbReference>
<dbReference type="InterPro" id="IPR029063">
    <property type="entry name" value="SAM-dependent_MTases_sf"/>
</dbReference>
<comment type="caution">
    <text evidence="3">The sequence shown here is derived from an EMBL/GenBank/DDBJ whole genome shotgun (WGS) entry which is preliminary data.</text>
</comment>
<dbReference type="GO" id="GO:0016787">
    <property type="term" value="F:hydrolase activity"/>
    <property type="evidence" value="ECO:0007669"/>
    <property type="project" value="InterPro"/>
</dbReference>